<keyword evidence="1" id="KW-0812">Transmembrane</keyword>
<dbReference type="EMBL" id="LCYI01000022">
    <property type="protein sequence ID" value="KLA29519.1"/>
    <property type="molecule type" value="Genomic_DNA"/>
</dbReference>
<feature type="transmembrane region" description="Helical" evidence="1">
    <location>
        <begin position="17"/>
        <end position="36"/>
    </location>
</feature>
<dbReference type="RefSeq" id="WP_046955374.1">
    <property type="nucleotide sequence ID" value="NZ_LCYI01000022.1"/>
</dbReference>
<dbReference type="PATRIC" id="fig|1396.428.peg.4680"/>
<name>A0A0G8EZB9_BACCE</name>
<protein>
    <submittedName>
        <fullName evidence="2">Uncharacterized protein</fullName>
    </submittedName>
</protein>
<keyword evidence="1" id="KW-0472">Membrane</keyword>
<organism evidence="2 3">
    <name type="scientific">Bacillus cereus</name>
    <dbReference type="NCBI Taxonomy" id="1396"/>
    <lineage>
        <taxon>Bacteria</taxon>
        <taxon>Bacillati</taxon>
        <taxon>Bacillota</taxon>
        <taxon>Bacilli</taxon>
        <taxon>Bacillales</taxon>
        <taxon>Bacillaceae</taxon>
        <taxon>Bacillus</taxon>
        <taxon>Bacillus cereus group</taxon>
    </lineage>
</organism>
<feature type="transmembrane region" description="Helical" evidence="1">
    <location>
        <begin position="187"/>
        <end position="208"/>
    </location>
</feature>
<evidence type="ECO:0000313" key="2">
    <source>
        <dbReference type="EMBL" id="KLA29519.1"/>
    </source>
</evidence>
<proteinExistence type="predicted"/>
<dbReference type="Proteomes" id="UP000035214">
    <property type="component" value="Unassembled WGS sequence"/>
</dbReference>
<evidence type="ECO:0000313" key="3">
    <source>
        <dbReference type="Proteomes" id="UP000035214"/>
    </source>
</evidence>
<dbReference type="AlphaFoldDB" id="A0A0G8EZB9"/>
<comment type="caution">
    <text evidence="2">The sequence shown here is derived from an EMBL/GenBank/DDBJ whole genome shotgun (WGS) entry which is preliminary data.</text>
</comment>
<reference evidence="2 3" key="1">
    <citation type="submission" date="2015-04" db="EMBL/GenBank/DDBJ databases">
        <title>Draft Genome Sequences of Eight Spore-Forming Food Isolates of Bacillus cereus Genome sequencing.</title>
        <authorList>
            <person name="Krawcyk A.O."/>
            <person name="de Jong A."/>
            <person name="Eijlander R.T."/>
            <person name="Berendsen E.M."/>
            <person name="Holsappel S."/>
            <person name="Wells-Bennik M."/>
            <person name="Kuipers O.P."/>
        </authorList>
    </citation>
    <scope>NUCLEOTIDE SEQUENCE [LARGE SCALE GENOMIC DNA]</scope>
    <source>
        <strain evidence="2 3">B4077</strain>
    </source>
</reference>
<sequence>MENEKERQKIQDRIPRLALILTIFGGNVFVTKWFLVAWWKTFSNSAYTKTIYNKEHILVLFLALIASIISIKFIYYIYLELRTLGYYKNDKEHNTSINRADEAYRDVFKTMQLSSKIMLIPSVIIIVTETLKRKETIPFIVYGVCIVGICLVLVHFLRKKTTFFEKQLFNYKIFKKVKSPFESLMEIGYFFILFVILSFTITAVAAGGNKQLEINIDKIKEAPITLTTQNIKNLNIQMKINDKIYIKTEDFEKSDNLVEVFDNSEDLSKKYIDINKVSDEVKKNNYGIQLEKTKYKDKYELELEKYMVEGKNKVEMLVMFTSNDINKYLNFKTYIYIKKDKIKISEDNIKVSW</sequence>
<feature type="transmembrane region" description="Helical" evidence="1">
    <location>
        <begin position="56"/>
        <end position="78"/>
    </location>
</feature>
<feature type="transmembrane region" description="Helical" evidence="1">
    <location>
        <begin position="137"/>
        <end position="157"/>
    </location>
</feature>
<evidence type="ECO:0000256" key="1">
    <source>
        <dbReference type="SAM" id="Phobius"/>
    </source>
</evidence>
<keyword evidence="1" id="KW-1133">Transmembrane helix</keyword>
<accession>A0A0G8EZB9</accession>
<gene>
    <name evidence="2" type="ORF">B4077_3580</name>
</gene>